<evidence type="ECO:0000256" key="1">
    <source>
        <dbReference type="SAM" id="Coils"/>
    </source>
</evidence>
<accession>A0A8X7SV39</accession>
<evidence type="ECO:0000313" key="4">
    <source>
        <dbReference type="Proteomes" id="UP000077684"/>
    </source>
</evidence>
<feature type="coiled-coil region" evidence="1">
    <location>
        <begin position="329"/>
        <end position="391"/>
    </location>
</feature>
<feature type="region of interest" description="Disordered" evidence="2">
    <location>
        <begin position="497"/>
        <end position="521"/>
    </location>
</feature>
<proteinExistence type="predicted"/>
<comment type="caution">
    <text evidence="3">The sequence shown here is derived from an EMBL/GenBank/DDBJ whole genome shotgun (WGS) entry which is preliminary data.</text>
</comment>
<protein>
    <submittedName>
        <fullName evidence="3">Uncharacterized protein</fullName>
    </submittedName>
</protein>
<organism evidence="3 4">
    <name type="scientific">Tilletia controversa</name>
    <name type="common">dwarf bunt fungus</name>
    <dbReference type="NCBI Taxonomy" id="13291"/>
    <lineage>
        <taxon>Eukaryota</taxon>
        <taxon>Fungi</taxon>
        <taxon>Dikarya</taxon>
        <taxon>Basidiomycota</taxon>
        <taxon>Ustilaginomycotina</taxon>
        <taxon>Exobasidiomycetes</taxon>
        <taxon>Tilletiales</taxon>
        <taxon>Tilletiaceae</taxon>
        <taxon>Tilletia</taxon>
    </lineage>
</organism>
<dbReference type="EMBL" id="LWDE02000777">
    <property type="protein sequence ID" value="KAE8244964.1"/>
    <property type="molecule type" value="Genomic_DNA"/>
</dbReference>
<evidence type="ECO:0000313" key="3">
    <source>
        <dbReference type="EMBL" id="KAE8244964.1"/>
    </source>
</evidence>
<reference evidence="3" key="2">
    <citation type="journal article" date="2019" name="IMA Fungus">
        <title>Genome sequencing and comparison of five Tilletia species to identify candidate genes for the detection of regulated species infecting wheat.</title>
        <authorList>
            <person name="Nguyen H.D.T."/>
            <person name="Sultana T."/>
            <person name="Kesanakurti P."/>
            <person name="Hambleton S."/>
        </authorList>
    </citation>
    <scope>NUCLEOTIDE SEQUENCE</scope>
    <source>
        <strain evidence="3">DAOMC 236426</strain>
    </source>
</reference>
<reference evidence="3" key="1">
    <citation type="submission" date="2016-04" db="EMBL/GenBank/DDBJ databases">
        <authorList>
            <person name="Nguyen H.D."/>
            <person name="Samba Siva P."/>
            <person name="Cullis J."/>
            <person name="Levesque C.A."/>
            <person name="Hambleton S."/>
        </authorList>
    </citation>
    <scope>NUCLEOTIDE SEQUENCE</scope>
    <source>
        <strain evidence="3">DAOMC 236426</strain>
    </source>
</reference>
<evidence type="ECO:0000256" key="2">
    <source>
        <dbReference type="SAM" id="MobiDB-lite"/>
    </source>
</evidence>
<sequence length="521" mass="57684">MIRVRTVFDLVEKVCPGRPFYRQLGSLSPLALARGLQNILQARYTALGGRIAQDWETARQGVDYAGEAVSLWLGRRFGETALDFKRVLSLQLAEPLRRYHEEASKNPQKTATLHAWLCPKAWQGLHDGQGATAQLFMAIYEAQVSLHSQLRIRRPQEEQWTDQLPLPFGMDIVAACLNGPELAGPMLHTVGIFFSFLVELAKLCGIRFSAQAVAHGTIADDVLRKSLGKDTIPVRHTAYWTRQEITPVTSAMIIAIELAKYILASTKAPILLHGRRDFVRFYGFIRNNLLASAPCRRSRLWRDISPFQMIDDLFFGAICVSCRADIDPREAQLQALDALERDLANLATRSSYLRREVTTLMNSKAHLEDNLDAVQADLKKAQEELTQHRRATAVLTGMVGLTGRVIPEDIAAAVSKHFEIRAVRAPEGNPTSTDPPADASVRALASTFPERILGERDAEAVIRVVPGFQNKDREPTIPTLALARLFILASDQLLSKKELKDGRGGPRSAPYSGAPTPADSG</sequence>
<keyword evidence="1" id="KW-0175">Coiled coil</keyword>
<keyword evidence="4" id="KW-1185">Reference proteome</keyword>
<dbReference type="AlphaFoldDB" id="A0A8X7SV39"/>
<dbReference type="Proteomes" id="UP000077684">
    <property type="component" value="Unassembled WGS sequence"/>
</dbReference>
<name>A0A8X7SV39_9BASI</name>
<gene>
    <name evidence="3" type="ORF">A4X06_0g5884</name>
</gene>